<dbReference type="KEGG" id="vg:80554328"/>
<proteinExistence type="inferred from homology"/>
<dbReference type="Pfam" id="PF00952">
    <property type="entry name" value="Bunya_nucleocap"/>
    <property type="match status" value="1"/>
</dbReference>
<evidence type="ECO:0000313" key="9">
    <source>
        <dbReference type="EMBL" id="QEO75950.1"/>
    </source>
</evidence>
<dbReference type="Gene3D" id="1.10.472.180">
    <property type="entry name" value="Bunyavirus nucleocapsid (N) protein, C-terminal domain"/>
    <property type="match status" value="1"/>
</dbReference>
<dbReference type="InterPro" id="IPR001784">
    <property type="entry name" value="Bunya_nucleocap"/>
</dbReference>
<evidence type="ECO:0000256" key="3">
    <source>
        <dbReference type="ARBA" id="ARBA00014389"/>
    </source>
</evidence>
<protein>
    <recommendedName>
        <fullName evidence="3">Nucleoprotein</fullName>
    </recommendedName>
    <alternativeName>
        <fullName evidence="8">Nucleocapsid protein</fullName>
    </alternativeName>
</protein>
<evidence type="ECO:0000256" key="6">
    <source>
        <dbReference type="ARBA" id="ARBA00023086"/>
    </source>
</evidence>
<sequence>MSNPDIVYTDSETASTSTFDPTEQQAAFVAEHGPNLTINNAKIFFIRAAKAKTDMAKRQQAKIKILFGTLELELVNNHRPAATQSVVQDHELTLHRVSGYLAKWLLDQHKASASRREAIVTVVINPISAKMGLTWTNGPEIYLSTLPGTEMFLDDFKLYPLAFILIRIKRGEIPEVLAKKALRQRYAGKTSSTWMTTDITAVKAALAQVERIKPVYSGLAATMTRFLEEVGVKQPSGFFK</sequence>
<comment type="subcellular location">
    <subcellularLocation>
        <location evidence="1">Virion</location>
    </subcellularLocation>
</comment>
<keyword evidence="4" id="KW-0946">Virion</keyword>
<evidence type="ECO:0000256" key="5">
    <source>
        <dbReference type="ARBA" id="ARBA00022884"/>
    </source>
</evidence>
<evidence type="ECO:0000256" key="2">
    <source>
        <dbReference type="ARBA" id="ARBA00006516"/>
    </source>
</evidence>
<evidence type="ECO:0000256" key="4">
    <source>
        <dbReference type="ARBA" id="ARBA00022844"/>
    </source>
</evidence>
<dbReference type="EMBL" id="MN092354">
    <property type="protein sequence ID" value="QEO75950.1"/>
    <property type="molecule type" value="Viral_cRNA"/>
</dbReference>
<keyword evidence="5" id="KW-0694">RNA-binding</keyword>
<dbReference type="InterPro" id="IPR043011">
    <property type="entry name" value="Bunya_nucleocap_C"/>
</dbReference>
<evidence type="ECO:0000256" key="7">
    <source>
        <dbReference type="ARBA" id="ARBA00023274"/>
    </source>
</evidence>
<organism evidence="9 10">
    <name type="scientific">Baakal virus</name>
    <dbReference type="NCBI Taxonomy" id="2609058"/>
    <lineage>
        <taxon>Viruses</taxon>
        <taxon>Riboviria</taxon>
        <taxon>Orthornavirae</taxon>
        <taxon>Negarnaviricota</taxon>
        <taxon>Polyploviricotina</taxon>
        <taxon>Bunyaviricetes</taxon>
        <taxon>Elliovirales</taxon>
        <taxon>Peribunyaviridae</taxon>
        <taxon>Orthobunyavirus</taxon>
        <taxon>Orthobunyavirus baakalense</taxon>
    </lineage>
</organism>
<name>A0A5C2D2J5_9VIRU</name>
<dbReference type="GeneID" id="80554328"/>
<reference evidence="9" key="1">
    <citation type="journal article" date="2019" name="Viruses">
        <title>Detection of Two Highly Diverse Peribunyaviruses in Mosquitoes from Palenque, Mexico.</title>
        <authorList>
            <person name="Kopp A."/>
            <person name="Huebner A."/>
            <person name="Zirkel F."/>
            <person name="Hobelsberger D."/>
            <person name="Estrada A."/>
            <person name="Jordan I."/>
            <person name="Gillespie T.R."/>
            <person name="Drosten C."/>
            <person name="Junglen S."/>
        </authorList>
    </citation>
    <scope>NUCLEOTIDE SEQUENCE</scope>
    <source>
        <strain evidence="9">Palenque-C593-MX-2008</strain>
    </source>
</reference>
<keyword evidence="6 9" id="KW-0543">Viral nucleoprotein</keyword>
<accession>A0A5C2D2J5</accession>
<dbReference type="RefSeq" id="YP_010840738.1">
    <property type="nucleotide sequence ID" value="NC_078980.1"/>
</dbReference>
<dbReference type="Gene3D" id="1.20.142.20">
    <property type="match status" value="1"/>
</dbReference>
<dbReference type="InterPro" id="IPR043012">
    <property type="entry name" value="Bunya_nucleocap_N"/>
</dbReference>
<evidence type="ECO:0000313" key="10">
    <source>
        <dbReference type="Proteomes" id="UP001156874"/>
    </source>
</evidence>
<dbReference type="Proteomes" id="UP001156874">
    <property type="component" value="Genome"/>
</dbReference>
<dbReference type="GO" id="GO:0019013">
    <property type="term" value="C:viral nucleocapsid"/>
    <property type="evidence" value="ECO:0007669"/>
    <property type="project" value="UniProtKB-KW"/>
</dbReference>
<dbReference type="GO" id="GO:1990904">
    <property type="term" value="C:ribonucleoprotein complex"/>
    <property type="evidence" value="ECO:0007669"/>
    <property type="project" value="UniProtKB-KW"/>
</dbReference>
<evidence type="ECO:0000256" key="1">
    <source>
        <dbReference type="ARBA" id="ARBA00004328"/>
    </source>
</evidence>
<dbReference type="GO" id="GO:0003723">
    <property type="term" value="F:RNA binding"/>
    <property type="evidence" value="ECO:0007669"/>
    <property type="project" value="UniProtKB-KW"/>
</dbReference>
<gene>
    <name evidence="9" type="primary">N</name>
</gene>
<comment type="similarity">
    <text evidence="2">Belongs to the orthobunyavirus nucleocapsid protein family.</text>
</comment>
<evidence type="ECO:0000256" key="8">
    <source>
        <dbReference type="ARBA" id="ARBA00033344"/>
    </source>
</evidence>
<keyword evidence="10" id="KW-1185">Reference proteome</keyword>
<keyword evidence="7" id="KW-0687">Ribonucleoprotein</keyword>